<evidence type="ECO:0000313" key="2">
    <source>
        <dbReference type="EMBL" id="CZE47727.1"/>
    </source>
</evidence>
<dbReference type="RefSeq" id="WP_075493151.1">
    <property type="nucleotide sequence ID" value="NZ_CP053844.1"/>
</dbReference>
<dbReference type="InterPro" id="IPR008869">
    <property type="entry name" value="MlaC/ttg2D"/>
</dbReference>
<protein>
    <submittedName>
        <fullName evidence="2">Toluene tolerance protein Ttg2D</fullName>
    </submittedName>
</protein>
<evidence type="ECO:0000313" key="3">
    <source>
        <dbReference type="Proteomes" id="UP000069632"/>
    </source>
</evidence>
<keyword evidence="1" id="KW-0732">Signal</keyword>
<dbReference type="InterPro" id="IPR042245">
    <property type="entry name" value="Tgt2/MlaC_sf"/>
</dbReference>
<proteinExistence type="predicted"/>
<feature type="signal peptide" evidence="1">
    <location>
        <begin position="1"/>
        <end position="19"/>
    </location>
</feature>
<dbReference type="PANTHER" id="PTHR36573">
    <property type="entry name" value="INTERMEMBRANE PHOSPHOLIPID TRANSPORT SYSTEM BINDING PROTEIN MLAC"/>
    <property type="match status" value="1"/>
</dbReference>
<dbReference type="AlphaFoldDB" id="A0A128EK06"/>
<name>A0A128EK06_9BACT</name>
<dbReference type="EMBL" id="FIZP01000004">
    <property type="protein sequence ID" value="CZE47727.1"/>
    <property type="molecule type" value="Genomic_DNA"/>
</dbReference>
<dbReference type="Pfam" id="PF05494">
    <property type="entry name" value="MlaC"/>
    <property type="match status" value="1"/>
</dbReference>
<reference evidence="2 3" key="1">
    <citation type="submission" date="2016-02" db="EMBL/GenBank/DDBJ databases">
        <authorList>
            <consortium name="Pathogen Informatics"/>
        </authorList>
    </citation>
    <scope>NUCLEOTIDE SEQUENCE [LARGE SCALE GENOMIC DNA]</scope>
    <source>
        <strain evidence="2 3">RC20</strain>
    </source>
</reference>
<dbReference type="Proteomes" id="UP000069632">
    <property type="component" value="Unassembled WGS sequence"/>
</dbReference>
<accession>A0A128EK06</accession>
<keyword evidence="3" id="KW-1185">Reference proteome</keyword>
<dbReference type="OrthoDB" id="9798905at2"/>
<organism evidence="2 3">
    <name type="scientific">Campylobacter geochelonis</name>
    <dbReference type="NCBI Taxonomy" id="1780362"/>
    <lineage>
        <taxon>Bacteria</taxon>
        <taxon>Pseudomonadati</taxon>
        <taxon>Campylobacterota</taxon>
        <taxon>Epsilonproteobacteria</taxon>
        <taxon>Campylobacterales</taxon>
        <taxon>Campylobacteraceae</taxon>
        <taxon>Campylobacter</taxon>
    </lineage>
</organism>
<gene>
    <name evidence="2" type="primary">ttg2D</name>
    <name evidence="2" type="ORF">ERS672216_01033</name>
</gene>
<evidence type="ECO:0000256" key="1">
    <source>
        <dbReference type="SAM" id="SignalP"/>
    </source>
</evidence>
<feature type="chain" id="PRO_5007281535" evidence="1">
    <location>
        <begin position="20"/>
        <end position="199"/>
    </location>
</feature>
<dbReference type="Gene3D" id="3.10.450.710">
    <property type="entry name" value="Tgt2/MlaC"/>
    <property type="match status" value="1"/>
</dbReference>
<sequence length="199" mass="23035">MKFIQILSALALVFNLAFGLSKDQIQSVMTQKVAMAVDILKDKNIDKQAKPSKIFALFDEYLDYSLMSRLSLSNYYKTLSKEQQAQFNKAYENRLKKSFIASLEEYSDQDMKVVGAHMPSPKRFNLDTQIIGSEKNYPINFKFYPKTSDEWLIYDVDVLGVSIIQTYRSQFDDLTKRGVGFDEILQRLENTDFNANTKK</sequence>
<dbReference type="PANTHER" id="PTHR36573:SF1">
    <property type="entry name" value="INTERMEMBRANE PHOSPHOLIPID TRANSPORT SYSTEM BINDING PROTEIN MLAC"/>
    <property type="match status" value="1"/>
</dbReference>